<keyword evidence="1" id="KW-0723">Serine/threonine-protein kinase</keyword>
<evidence type="ECO:0000313" key="3">
    <source>
        <dbReference type="EMBL" id="BBY27983.1"/>
    </source>
</evidence>
<sequence length="133" mass="14116">MTASSPPPLEVEVPARAQELAAIRRRVSEWMTLVGISADLAADILLVVNEACSNSIEHAYLGKSEGTVRITAERAPDAICFTIEDFGRWRGGATDADVARGRGLPLMRALSARVDLSTSTGGTRLSMTFAPSA</sequence>
<protein>
    <recommendedName>
        <fullName evidence="2">Histidine kinase/HSP90-like ATPase domain-containing protein</fullName>
    </recommendedName>
</protein>
<dbReference type="AlphaFoldDB" id="A0A7I7QNP4"/>
<dbReference type="SUPFAM" id="SSF55874">
    <property type="entry name" value="ATPase domain of HSP90 chaperone/DNA topoisomerase II/histidine kinase"/>
    <property type="match status" value="1"/>
</dbReference>
<dbReference type="KEGG" id="msei:MSEDJ_20790"/>
<proteinExistence type="predicted"/>
<reference evidence="3 4" key="1">
    <citation type="journal article" date="2019" name="Emerg. Microbes Infect.">
        <title>Comprehensive subspecies identification of 175 nontuberculous mycobacteria species based on 7547 genomic profiles.</title>
        <authorList>
            <person name="Matsumoto Y."/>
            <person name="Kinjo T."/>
            <person name="Motooka D."/>
            <person name="Nabeya D."/>
            <person name="Jung N."/>
            <person name="Uechi K."/>
            <person name="Horii T."/>
            <person name="Iida T."/>
            <person name="Fujita J."/>
            <person name="Nakamura S."/>
        </authorList>
    </citation>
    <scope>NUCLEOTIDE SEQUENCE [LARGE SCALE GENOMIC DNA]</scope>
    <source>
        <strain evidence="3 4">JCM 17899</strain>
    </source>
</reference>
<dbReference type="Proteomes" id="UP000467193">
    <property type="component" value="Chromosome"/>
</dbReference>
<keyword evidence="1" id="KW-0418">Kinase</keyword>
<keyword evidence="4" id="KW-1185">Reference proteome</keyword>
<dbReference type="InterPro" id="IPR003594">
    <property type="entry name" value="HATPase_dom"/>
</dbReference>
<keyword evidence="1" id="KW-0808">Transferase</keyword>
<evidence type="ECO:0000313" key="4">
    <source>
        <dbReference type="Proteomes" id="UP000467193"/>
    </source>
</evidence>
<organism evidence="3 4">
    <name type="scientific">Mycolicibacterium sediminis</name>
    <dbReference type="NCBI Taxonomy" id="1286180"/>
    <lineage>
        <taxon>Bacteria</taxon>
        <taxon>Bacillati</taxon>
        <taxon>Actinomycetota</taxon>
        <taxon>Actinomycetes</taxon>
        <taxon>Mycobacteriales</taxon>
        <taxon>Mycobacteriaceae</taxon>
        <taxon>Mycolicibacterium</taxon>
    </lineage>
</organism>
<dbReference type="RefSeq" id="WP_163796792.1">
    <property type="nucleotide sequence ID" value="NZ_AP022588.1"/>
</dbReference>
<dbReference type="CDD" id="cd16936">
    <property type="entry name" value="HATPase_RsbW-like"/>
    <property type="match status" value="1"/>
</dbReference>
<accession>A0A7I7QNP4</accession>
<dbReference type="InterPro" id="IPR036890">
    <property type="entry name" value="HATPase_C_sf"/>
</dbReference>
<gene>
    <name evidence="3" type="ORF">MSEDJ_20790</name>
</gene>
<evidence type="ECO:0000259" key="2">
    <source>
        <dbReference type="Pfam" id="PF13581"/>
    </source>
</evidence>
<evidence type="ECO:0000256" key="1">
    <source>
        <dbReference type="ARBA" id="ARBA00022527"/>
    </source>
</evidence>
<dbReference type="Gene3D" id="3.30.565.10">
    <property type="entry name" value="Histidine kinase-like ATPase, C-terminal domain"/>
    <property type="match status" value="1"/>
</dbReference>
<dbReference type="PANTHER" id="PTHR35526:SF3">
    <property type="entry name" value="ANTI-SIGMA-F FACTOR RSBW"/>
    <property type="match status" value="1"/>
</dbReference>
<dbReference type="EMBL" id="AP022588">
    <property type="protein sequence ID" value="BBY27983.1"/>
    <property type="molecule type" value="Genomic_DNA"/>
</dbReference>
<dbReference type="InterPro" id="IPR050267">
    <property type="entry name" value="Anti-sigma-factor_SerPK"/>
</dbReference>
<dbReference type="GO" id="GO:0004674">
    <property type="term" value="F:protein serine/threonine kinase activity"/>
    <property type="evidence" value="ECO:0007669"/>
    <property type="project" value="UniProtKB-KW"/>
</dbReference>
<dbReference type="PANTHER" id="PTHR35526">
    <property type="entry name" value="ANTI-SIGMA-F FACTOR RSBW-RELATED"/>
    <property type="match status" value="1"/>
</dbReference>
<feature type="domain" description="Histidine kinase/HSP90-like ATPase" evidence="2">
    <location>
        <begin position="13"/>
        <end position="129"/>
    </location>
</feature>
<name>A0A7I7QNP4_9MYCO</name>
<dbReference type="Pfam" id="PF13581">
    <property type="entry name" value="HATPase_c_2"/>
    <property type="match status" value="1"/>
</dbReference>